<evidence type="ECO:0000256" key="1">
    <source>
        <dbReference type="SAM" id="MobiDB-lite"/>
    </source>
</evidence>
<dbReference type="EMBL" id="QEAP01000246">
    <property type="protein sequence ID" value="TPX71620.1"/>
    <property type="molecule type" value="Genomic_DNA"/>
</dbReference>
<organism evidence="3 4">
    <name type="scientific">Chytriomyces confervae</name>
    <dbReference type="NCBI Taxonomy" id="246404"/>
    <lineage>
        <taxon>Eukaryota</taxon>
        <taxon>Fungi</taxon>
        <taxon>Fungi incertae sedis</taxon>
        <taxon>Chytridiomycota</taxon>
        <taxon>Chytridiomycota incertae sedis</taxon>
        <taxon>Chytridiomycetes</taxon>
        <taxon>Chytridiales</taxon>
        <taxon>Chytriomycetaceae</taxon>
        <taxon>Chytriomyces</taxon>
    </lineage>
</organism>
<dbReference type="GO" id="GO:0030674">
    <property type="term" value="F:protein-macromolecule adaptor activity"/>
    <property type="evidence" value="ECO:0007669"/>
    <property type="project" value="TreeGrafter"/>
</dbReference>
<dbReference type="GO" id="GO:0070086">
    <property type="term" value="P:ubiquitin-dependent endocytosis"/>
    <property type="evidence" value="ECO:0007669"/>
    <property type="project" value="TreeGrafter"/>
</dbReference>
<dbReference type="Gene3D" id="1.10.150.50">
    <property type="entry name" value="Transcription Factor, Ets-1"/>
    <property type="match status" value="1"/>
</dbReference>
<dbReference type="InterPro" id="IPR001660">
    <property type="entry name" value="SAM"/>
</dbReference>
<dbReference type="GO" id="GO:0005829">
    <property type="term" value="C:cytosol"/>
    <property type="evidence" value="ECO:0007669"/>
    <property type="project" value="TreeGrafter"/>
</dbReference>
<dbReference type="SUPFAM" id="SSF47769">
    <property type="entry name" value="SAM/Pointed domain"/>
    <property type="match status" value="1"/>
</dbReference>
<reference evidence="3 4" key="1">
    <citation type="journal article" date="2019" name="Sci. Rep.">
        <title>Comparative genomics of chytrid fungi reveal insights into the obligate biotrophic and pathogenic lifestyle of Synchytrium endobioticum.</title>
        <authorList>
            <person name="van de Vossenberg B.T.L.H."/>
            <person name="Warris S."/>
            <person name="Nguyen H.D.T."/>
            <person name="van Gent-Pelzer M.P.E."/>
            <person name="Joly D.L."/>
            <person name="van de Geest H.C."/>
            <person name="Bonants P.J.M."/>
            <person name="Smith D.S."/>
            <person name="Levesque C.A."/>
            <person name="van der Lee T.A.J."/>
        </authorList>
    </citation>
    <scope>NUCLEOTIDE SEQUENCE [LARGE SCALE GENOMIC DNA]</scope>
    <source>
        <strain evidence="3 4">CBS 675.73</strain>
    </source>
</reference>
<dbReference type="Gene3D" id="2.60.40.640">
    <property type="match status" value="1"/>
</dbReference>
<proteinExistence type="predicted"/>
<feature type="region of interest" description="Disordered" evidence="1">
    <location>
        <begin position="402"/>
        <end position="435"/>
    </location>
</feature>
<dbReference type="InterPro" id="IPR013761">
    <property type="entry name" value="SAM/pointed_sf"/>
</dbReference>
<protein>
    <recommendedName>
        <fullName evidence="2">SAM domain-containing protein</fullName>
    </recommendedName>
</protein>
<evidence type="ECO:0000313" key="4">
    <source>
        <dbReference type="Proteomes" id="UP000320333"/>
    </source>
</evidence>
<dbReference type="OrthoDB" id="422827at2759"/>
<accession>A0A507F7L1</accession>
<dbReference type="InterPro" id="IPR011021">
    <property type="entry name" value="Arrestin-like_N"/>
</dbReference>
<dbReference type="Pfam" id="PF00339">
    <property type="entry name" value="Arrestin_N"/>
    <property type="match status" value="1"/>
</dbReference>
<comment type="caution">
    <text evidence="3">The sequence shown here is derived from an EMBL/GenBank/DDBJ whole genome shotgun (WGS) entry which is preliminary data.</text>
</comment>
<dbReference type="PANTHER" id="PTHR11188:SF17">
    <property type="entry name" value="FI21816P1"/>
    <property type="match status" value="1"/>
</dbReference>
<dbReference type="InterPro" id="IPR014752">
    <property type="entry name" value="Arrestin-like_C"/>
</dbReference>
<dbReference type="PROSITE" id="PS50105">
    <property type="entry name" value="SAM_DOMAIN"/>
    <property type="match status" value="1"/>
</dbReference>
<dbReference type="SUPFAM" id="SSF81296">
    <property type="entry name" value="E set domains"/>
    <property type="match status" value="1"/>
</dbReference>
<feature type="region of interest" description="Disordered" evidence="1">
    <location>
        <begin position="1"/>
        <end position="21"/>
    </location>
</feature>
<dbReference type="Pfam" id="PF07647">
    <property type="entry name" value="SAM_2"/>
    <property type="match status" value="1"/>
</dbReference>
<dbReference type="GO" id="GO:0031625">
    <property type="term" value="F:ubiquitin protein ligase binding"/>
    <property type="evidence" value="ECO:0007669"/>
    <property type="project" value="TreeGrafter"/>
</dbReference>
<dbReference type="GO" id="GO:0005886">
    <property type="term" value="C:plasma membrane"/>
    <property type="evidence" value="ECO:0007669"/>
    <property type="project" value="TreeGrafter"/>
</dbReference>
<sequence length="728" mass="78903">MSAIRQLEVTGRGSTKPAPEGGIALEGGWDVDSTLDAAVVLAVNGTLKNPRIHAELRGYSETRWEGPNRLAAKAESPWYKVSRTGKLFLHNVVVVHESRQSITPNENGTPVTFPFSFVLPKKNLPPSFETICGGVSYFIKIMFTFTEQGKFMKSTREHVVPITISVPERAILKMLSIPSPFSHSVPLSDEKVGFTVRFPKKVVAIGEALQIEVTITSTPNMIRLRSLYACLKVVASYRNEQDVSHSVFSRPVAETTRGLNLARVGGTHGGEPIKLRLSLPVEEEAGAKASIESPLVTLRTMLRLQLVTDDSDTPNTSLEFPVLVLPSVANQTSKSPSGSISSPFLNPVGDSADLYLSPTMFPVMQPRTSFSLVSEPGTLVPSLDLPASGFASDAIATAAFSWDDPDGPLKRGPNSPPFSDTQSSMFSSSPPPVLSPEMSPLRNNNIHHPVSFKLGETAHSTRSAVNNSQSTTASVRPVQSAPILNAQQSQSPLTFSSILSMQPPTAQQLPHPVPTPTMYKGPHYPPELPERLPTPPPTYEDPLVDFLDRDSMESHGLSENHIFSIDAVARQQQQERKMLDPEISQFLSEFEEKSSDAPTLPQMMDTIADAMTVLQVSSAVTRDDPSSLSVGSVDSSLASPLAAAAAPATPVTAQLPASPLDWTVEMVGRWVRGFTSEETAMLFLRHEIDGSVLMTLSADDLKTELDIQTLGTRRKISMAIDKLRSSLV</sequence>
<dbReference type="STRING" id="246404.A0A507F7L1"/>
<dbReference type="SMART" id="SM00454">
    <property type="entry name" value="SAM"/>
    <property type="match status" value="1"/>
</dbReference>
<feature type="compositionally biased region" description="Low complexity" evidence="1">
    <location>
        <begin position="417"/>
        <end position="428"/>
    </location>
</feature>
<dbReference type="Proteomes" id="UP000320333">
    <property type="component" value="Unassembled WGS sequence"/>
</dbReference>
<evidence type="ECO:0000259" key="2">
    <source>
        <dbReference type="PROSITE" id="PS50105"/>
    </source>
</evidence>
<keyword evidence="4" id="KW-1185">Reference proteome</keyword>
<dbReference type="InterPro" id="IPR050357">
    <property type="entry name" value="Arrestin_domain-protein"/>
</dbReference>
<dbReference type="PANTHER" id="PTHR11188">
    <property type="entry name" value="ARRESTIN DOMAIN CONTAINING PROTEIN"/>
    <property type="match status" value="1"/>
</dbReference>
<gene>
    <name evidence="3" type="ORF">CcCBS67573_g06116</name>
</gene>
<evidence type="ECO:0000313" key="3">
    <source>
        <dbReference type="EMBL" id="TPX71620.1"/>
    </source>
</evidence>
<dbReference type="AlphaFoldDB" id="A0A507F7L1"/>
<dbReference type="InterPro" id="IPR014756">
    <property type="entry name" value="Ig_E-set"/>
</dbReference>
<feature type="domain" description="SAM" evidence="2">
    <location>
        <begin position="662"/>
        <end position="726"/>
    </location>
</feature>
<name>A0A507F7L1_9FUNG</name>